<protein>
    <submittedName>
        <fullName evidence="4">Protein SUPPRESSOR OF npr1-1, CONSTITUTIVE 1-like</fullName>
    </submittedName>
</protein>
<dbReference type="SUPFAM" id="SSF52047">
    <property type="entry name" value="RNI-like"/>
    <property type="match status" value="2"/>
</dbReference>
<proteinExistence type="predicted"/>
<dbReference type="Pfam" id="PF23247">
    <property type="entry name" value="LRR_RPS2"/>
    <property type="match status" value="5"/>
</dbReference>
<feature type="domain" description="Disease resistance protein At4g27190-like leucine-rich repeats" evidence="2">
    <location>
        <begin position="16"/>
        <end position="60"/>
    </location>
</feature>
<dbReference type="PANTHER" id="PTHR33463">
    <property type="entry name" value="NB-ARC DOMAIN-CONTAINING PROTEIN-RELATED"/>
    <property type="match status" value="1"/>
</dbReference>
<accession>A0A6P5ZLR7</accession>
<feature type="domain" description="Disease resistance protein At4g27190-like leucine-rich repeats" evidence="2">
    <location>
        <begin position="69"/>
        <end position="171"/>
    </location>
</feature>
<dbReference type="InterPro" id="IPR050905">
    <property type="entry name" value="Plant_NBS-LRR"/>
</dbReference>
<feature type="domain" description="Disease resistance protein At4g27190-like leucine-rich repeats" evidence="2">
    <location>
        <begin position="188"/>
        <end position="232"/>
    </location>
</feature>
<reference evidence="4" key="1">
    <citation type="submission" date="2025-08" db="UniProtKB">
        <authorList>
            <consortium name="RefSeq"/>
        </authorList>
    </citation>
    <scope>IDENTIFICATION</scope>
    <source>
        <tissue evidence="4">Fruit stalk</tissue>
    </source>
</reference>
<dbReference type="InterPro" id="IPR032675">
    <property type="entry name" value="LRR_dom_sf"/>
</dbReference>
<sequence>MQVLFQIAEVRSIQEGTSHHVSLQSLKVVRIDKCNKLRYLFPTSVAESLGQLEVLDISKCLELEEIIPKTEVSNINLQSLREVRVSGCNNLTSLSSLSHGQILEKLSTLRIRDCSRLEYTFPISMAEGLPQLNKVTLEGLPELKGRDGNDIVLTLPSLQELCVDDCPQLTPFIISAKIQIAELRSIQGPSHHVSLQSLKVVAIHNCNKLRYLFPTSVAQSLGQLEELRISECLELEEIIPKTEVSNINLPSPREGFGLQNIIFQSLRLLRLYDLPELPVAWKDPVEVVNFQNLTLLRVDSCRRLRYILSPTIARNLPQLSCLKICECEELEQIIEKDGQTTSQGHHLQPICLPNLTEIDIYKCENLRSLFPMSVAHGLSKLQDLTVWNVSKLEQVFEQSGDEANGSEEKEKVIQLPLLGTLHLETLPNLVRFSPVGYHFVFPSLNDLIVQGCPNISTNFSVDSEESGHAKTEAIRSIDENIVEESTTAQQKTWAIGSDIWWRRQLSSRDEEMNVSFRRCK</sequence>
<evidence type="ECO:0000256" key="1">
    <source>
        <dbReference type="ARBA" id="ARBA00022821"/>
    </source>
</evidence>
<dbReference type="InterPro" id="IPR057135">
    <property type="entry name" value="At4g27190-like_LRR"/>
</dbReference>
<dbReference type="OrthoDB" id="998547at2759"/>
<keyword evidence="3" id="KW-1185">Reference proteome</keyword>
<keyword evidence="1" id="KW-0611">Plant defense</keyword>
<feature type="domain" description="Disease resistance protein At4g27190-like leucine-rich repeats" evidence="2">
    <location>
        <begin position="345"/>
        <end position="461"/>
    </location>
</feature>
<evidence type="ECO:0000313" key="3">
    <source>
        <dbReference type="Proteomes" id="UP000515121"/>
    </source>
</evidence>
<evidence type="ECO:0000313" key="4">
    <source>
        <dbReference type="RefSeq" id="XP_022753330.1"/>
    </source>
</evidence>
<dbReference type="KEGG" id="dzi:111301713"/>
<feature type="domain" description="Disease resistance protein At4g27190-like leucine-rich repeats" evidence="2">
    <location>
        <begin position="261"/>
        <end position="328"/>
    </location>
</feature>
<evidence type="ECO:0000259" key="2">
    <source>
        <dbReference type="Pfam" id="PF23247"/>
    </source>
</evidence>
<dbReference type="GeneID" id="111301713"/>
<dbReference type="PANTHER" id="PTHR33463:SF204">
    <property type="entry name" value="NB-ARC DOMAIN-CONTAINING PROTEIN"/>
    <property type="match status" value="1"/>
</dbReference>
<dbReference type="Proteomes" id="UP000515121">
    <property type="component" value="Unplaced"/>
</dbReference>
<organism evidence="3 4">
    <name type="scientific">Durio zibethinus</name>
    <name type="common">Durian</name>
    <dbReference type="NCBI Taxonomy" id="66656"/>
    <lineage>
        <taxon>Eukaryota</taxon>
        <taxon>Viridiplantae</taxon>
        <taxon>Streptophyta</taxon>
        <taxon>Embryophyta</taxon>
        <taxon>Tracheophyta</taxon>
        <taxon>Spermatophyta</taxon>
        <taxon>Magnoliopsida</taxon>
        <taxon>eudicotyledons</taxon>
        <taxon>Gunneridae</taxon>
        <taxon>Pentapetalae</taxon>
        <taxon>rosids</taxon>
        <taxon>malvids</taxon>
        <taxon>Malvales</taxon>
        <taxon>Malvaceae</taxon>
        <taxon>Helicteroideae</taxon>
        <taxon>Durio</taxon>
    </lineage>
</organism>
<gene>
    <name evidence="4" type="primary">LOC111301713</name>
</gene>
<dbReference type="RefSeq" id="XP_022753330.1">
    <property type="nucleotide sequence ID" value="XM_022897595.1"/>
</dbReference>
<dbReference type="AlphaFoldDB" id="A0A6P5ZLR7"/>
<name>A0A6P5ZLR7_DURZI</name>
<dbReference type="Gene3D" id="3.80.10.10">
    <property type="entry name" value="Ribonuclease Inhibitor"/>
    <property type="match status" value="3"/>
</dbReference>